<dbReference type="AlphaFoldDB" id="A0AAN7Y6R7"/>
<evidence type="ECO:0000313" key="3">
    <source>
        <dbReference type="Proteomes" id="UP001309876"/>
    </source>
</evidence>
<protein>
    <recommendedName>
        <fullName evidence="1">Aminoglycoside phosphotransferase domain-containing protein</fullName>
    </recommendedName>
</protein>
<dbReference type="InterPro" id="IPR051678">
    <property type="entry name" value="AGP_Transferase"/>
</dbReference>
<dbReference type="Gene3D" id="3.90.1200.10">
    <property type="match status" value="1"/>
</dbReference>
<dbReference type="InterPro" id="IPR011009">
    <property type="entry name" value="Kinase-like_dom_sf"/>
</dbReference>
<feature type="domain" description="Aminoglycoside phosphotransferase" evidence="1">
    <location>
        <begin position="3"/>
        <end position="196"/>
    </location>
</feature>
<dbReference type="PANTHER" id="PTHR21310:SF55">
    <property type="entry name" value="AMINOGLYCOSIDE PHOSPHOTRANSFERASE DOMAIN-CONTAINING PROTEIN"/>
    <property type="match status" value="1"/>
</dbReference>
<dbReference type="EMBL" id="JAVRRJ010000003">
    <property type="protein sequence ID" value="KAK5086623.1"/>
    <property type="molecule type" value="Genomic_DNA"/>
</dbReference>
<accession>A0AAN7Y6R7</accession>
<sequence>MSEAYTMHFVRQNTSIPIPRVLSAFEHCGITYITMERVTGQMIGSGWLNRSAESRAALLSQLRCHIRELRSLSAPVGMGVANVMEEALYVERLPGSSLWFGPFRGVAGFHLHLRQGIKPDVNLDPEIKQLVALHDGQWPIVFTHGDPSSLNILVKDDQVVGIIDWETAGWFPAYWEYTTACQVNPQNSFWRHEIDRFLDPYPAELTMEGIRQKYFGDF</sequence>
<evidence type="ECO:0000259" key="1">
    <source>
        <dbReference type="Pfam" id="PF01636"/>
    </source>
</evidence>
<dbReference type="Pfam" id="PF01636">
    <property type="entry name" value="APH"/>
    <property type="match status" value="1"/>
</dbReference>
<evidence type="ECO:0000313" key="2">
    <source>
        <dbReference type="EMBL" id="KAK5086623.1"/>
    </source>
</evidence>
<organism evidence="2 3">
    <name type="scientific">Lithohypha guttulata</name>
    <dbReference type="NCBI Taxonomy" id="1690604"/>
    <lineage>
        <taxon>Eukaryota</taxon>
        <taxon>Fungi</taxon>
        <taxon>Dikarya</taxon>
        <taxon>Ascomycota</taxon>
        <taxon>Pezizomycotina</taxon>
        <taxon>Eurotiomycetes</taxon>
        <taxon>Chaetothyriomycetidae</taxon>
        <taxon>Chaetothyriales</taxon>
        <taxon>Trichomeriaceae</taxon>
        <taxon>Lithohypha</taxon>
    </lineage>
</organism>
<dbReference type="PANTHER" id="PTHR21310">
    <property type="entry name" value="AMINOGLYCOSIDE PHOSPHOTRANSFERASE-RELATED-RELATED"/>
    <property type="match status" value="1"/>
</dbReference>
<name>A0AAN7Y6R7_9EURO</name>
<dbReference type="Proteomes" id="UP001309876">
    <property type="component" value="Unassembled WGS sequence"/>
</dbReference>
<dbReference type="SUPFAM" id="SSF56112">
    <property type="entry name" value="Protein kinase-like (PK-like)"/>
    <property type="match status" value="1"/>
</dbReference>
<proteinExistence type="predicted"/>
<reference evidence="2 3" key="1">
    <citation type="submission" date="2023-08" db="EMBL/GenBank/DDBJ databases">
        <title>Black Yeasts Isolated from many extreme environments.</title>
        <authorList>
            <person name="Coleine C."/>
            <person name="Stajich J.E."/>
            <person name="Selbmann L."/>
        </authorList>
    </citation>
    <scope>NUCLEOTIDE SEQUENCE [LARGE SCALE GENOMIC DNA]</scope>
    <source>
        <strain evidence="2 3">CCFEE 5910</strain>
    </source>
</reference>
<dbReference type="InterPro" id="IPR002575">
    <property type="entry name" value="Aminoglycoside_PTrfase"/>
</dbReference>
<dbReference type="CDD" id="cd05120">
    <property type="entry name" value="APH_ChoK_like"/>
    <property type="match status" value="1"/>
</dbReference>
<gene>
    <name evidence="2" type="ORF">LTR05_003791</name>
</gene>
<comment type="caution">
    <text evidence="2">The sequence shown here is derived from an EMBL/GenBank/DDBJ whole genome shotgun (WGS) entry which is preliminary data.</text>
</comment>
<keyword evidence="3" id="KW-1185">Reference proteome</keyword>